<dbReference type="CDD" id="cd02603">
    <property type="entry name" value="HAD_sEH-N_like"/>
    <property type="match status" value="1"/>
</dbReference>
<dbReference type="InterPro" id="IPR036412">
    <property type="entry name" value="HAD-like_sf"/>
</dbReference>
<dbReference type="NCBIfam" id="TIGR01509">
    <property type="entry name" value="HAD-SF-IA-v3"/>
    <property type="match status" value="1"/>
</dbReference>
<dbReference type="Pfam" id="PF00702">
    <property type="entry name" value="Hydrolase"/>
    <property type="match status" value="1"/>
</dbReference>
<dbReference type="InterPro" id="IPR006439">
    <property type="entry name" value="HAD-SF_hydro_IA"/>
</dbReference>
<organism evidence="1 2">
    <name type="scientific">Pleomorphomonas carboxyditropha</name>
    <dbReference type="NCBI Taxonomy" id="2023338"/>
    <lineage>
        <taxon>Bacteria</taxon>
        <taxon>Pseudomonadati</taxon>
        <taxon>Pseudomonadota</taxon>
        <taxon>Alphaproteobacteria</taxon>
        <taxon>Hyphomicrobiales</taxon>
        <taxon>Pleomorphomonadaceae</taxon>
        <taxon>Pleomorphomonas</taxon>
    </lineage>
</organism>
<gene>
    <name evidence="1" type="ORF">CJ014_09660</name>
</gene>
<reference evidence="1 2" key="1">
    <citation type="submission" date="2017-08" db="EMBL/GenBank/DDBJ databases">
        <title>Pleomorphomonas carboxidotrophicus sp. nov., a new mesophilic hydrogenogenic carboxidotroph.</title>
        <authorList>
            <person name="Esquivel-Elizondo S."/>
            <person name="Krajmalnik-Brown R."/>
            <person name="Maldonado J."/>
        </authorList>
    </citation>
    <scope>NUCLEOTIDE SEQUENCE [LARGE SCALE GENOMIC DNA]</scope>
    <source>
        <strain evidence="1 2">SVCO-16</strain>
    </source>
</reference>
<evidence type="ECO:0000313" key="2">
    <source>
        <dbReference type="Proteomes" id="UP000231070"/>
    </source>
</evidence>
<dbReference type="AlphaFoldDB" id="A0A2G9WXZ2"/>
<dbReference type="Gene3D" id="3.40.50.1000">
    <property type="entry name" value="HAD superfamily/HAD-like"/>
    <property type="match status" value="1"/>
</dbReference>
<protein>
    <recommendedName>
        <fullName evidence="3">Hydrolase</fullName>
    </recommendedName>
</protein>
<dbReference type="SFLD" id="SFLDS00003">
    <property type="entry name" value="Haloacid_Dehalogenase"/>
    <property type="match status" value="1"/>
</dbReference>
<proteinExistence type="predicted"/>
<dbReference type="EMBL" id="NQVN01000004">
    <property type="protein sequence ID" value="PIO99565.1"/>
    <property type="molecule type" value="Genomic_DNA"/>
</dbReference>
<dbReference type="PANTHER" id="PTHR43611">
    <property type="entry name" value="ALPHA-D-GLUCOSE 1-PHOSPHATE PHOSPHATASE"/>
    <property type="match status" value="1"/>
</dbReference>
<dbReference type="PRINTS" id="PR00413">
    <property type="entry name" value="HADHALOGNASE"/>
</dbReference>
<dbReference type="InterPro" id="IPR023214">
    <property type="entry name" value="HAD_sf"/>
</dbReference>
<accession>A0A2G9WXZ2</accession>
<dbReference type="SFLD" id="SFLDG01129">
    <property type="entry name" value="C1.5:_HAD__Beta-PGM__Phosphata"/>
    <property type="match status" value="1"/>
</dbReference>
<keyword evidence="2" id="KW-1185">Reference proteome</keyword>
<evidence type="ECO:0000313" key="1">
    <source>
        <dbReference type="EMBL" id="PIO99565.1"/>
    </source>
</evidence>
<dbReference type="Proteomes" id="UP000231070">
    <property type="component" value="Unassembled WGS sequence"/>
</dbReference>
<dbReference type="PANTHER" id="PTHR43611:SF3">
    <property type="entry name" value="FLAVIN MONONUCLEOTIDE HYDROLASE 1, CHLOROPLATIC"/>
    <property type="match status" value="1"/>
</dbReference>
<dbReference type="RefSeq" id="WP_100080268.1">
    <property type="nucleotide sequence ID" value="NZ_NQVN01000004.1"/>
</dbReference>
<comment type="caution">
    <text evidence="1">The sequence shown here is derived from an EMBL/GenBank/DDBJ whole genome shotgun (WGS) entry which is preliminary data.</text>
</comment>
<evidence type="ECO:0008006" key="3">
    <source>
        <dbReference type="Google" id="ProtNLM"/>
    </source>
</evidence>
<sequence length="206" mass="22295">MAGPIRLALFDMDDVVYAYTRADRIAHLAAVTGLDPAFINERVWSEGLEAAADGGAFPTPELYIGSWRDRLGYPLAVEDWVEARRRGMRLIPGTLAVIERLIAAGTVVGVLTNNGPLVHVYRETLAPELARLVGDRFLVSASFSTMKPDPQVFHRALDRLGFSPEESFFTDDMPENVEGARAAGLSGSVFTTPAALEADLAAHGLL</sequence>
<name>A0A2G9WXZ2_9HYPH</name>
<dbReference type="SUPFAM" id="SSF56784">
    <property type="entry name" value="HAD-like"/>
    <property type="match status" value="1"/>
</dbReference>
<dbReference type="OrthoDB" id="9807742at2"/>